<dbReference type="InterPro" id="IPR000210">
    <property type="entry name" value="BTB/POZ_dom"/>
</dbReference>
<feature type="compositionally biased region" description="Low complexity" evidence="1">
    <location>
        <begin position="257"/>
        <end position="282"/>
    </location>
</feature>
<evidence type="ECO:0000259" key="2">
    <source>
        <dbReference type="PROSITE" id="PS50097"/>
    </source>
</evidence>
<dbReference type="SUPFAM" id="SSF54695">
    <property type="entry name" value="POZ domain"/>
    <property type="match status" value="1"/>
</dbReference>
<dbReference type="PROSITE" id="PS50097">
    <property type="entry name" value="BTB"/>
    <property type="match status" value="1"/>
</dbReference>
<proteinExistence type="predicted"/>
<evidence type="ECO:0000313" key="4">
    <source>
        <dbReference type="Proteomes" id="UP000054988"/>
    </source>
</evidence>
<evidence type="ECO:0000256" key="1">
    <source>
        <dbReference type="SAM" id="MobiDB-lite"/>
    </source>
</evidence>
<dbReference type="eggNOG" id="ENOG502SNMY">
    <property type="taxonomic scope" value="Eukaryota"/>
</dbReference>
<dbReference type="Pfam" id="PF00651">
    <property type="entry name" value="BTB"/>
    <property type="match status" value="1"/>
</dbReference>
<gene>
    <name evidence="3" type="ORF">WG66_846</name>
</gene>
<feature type="region of interest" description="Disordered" evidence="1">
    <location>
        <begin position="230"/>
        <end position="329"/>
    </location>
</feature>
<accession>A0A0W0GDH0</accession>
<reference evidence="3 4" key="1">
    <citation type="submission" date="2015-12" db="EMBL/GenBank/DDBJ databases">
        <title>Draft genome sequence of Moniliophthora roreri, the causal agent of frosty pod rot of cacao.</title>
        <authorList>
            <person name="Aime M.C."/>
            <person name="Diaz-Valderrama J.R."/>
            <person name="Kijpornyongpan T."/>
            <person name="Phillips-Mora W."/>
        </authorList>
    </citation>
    <scope>NUCLEOTIDE SEQUENCE [LARGE SCALE GENOMIC DNA]</scope>
    <source>
        <strain evidence="3 4">MCA 2952</strain>
    </source>
</reference>
<protein>
    <recommendedName>
        <fullName evidence="2">BTB domain-containing protein</fullName>
    </recommendedName>
</protein>
<dbReference type="InterPro" id="IPR011333">
    <property type="entry name" value="SKP1/BTB/POZ_sf"/>
</dbReference>
<evidence type="ECO:0000313" key="3">
    <source>
        <dbReference type="EMBL" id="KTB46596.1"/>
    </source>
</evidence>
<sequence>MSFYSQHLRDSDSAFTALRHHEEYYLSGGDLFFLIEQYHFRVHRYFFERESNYFKAQLATPASPGAPRQGTSESSAIVLDNIKADDFAKFLWVFYNPKYSLYKAKVVDWVAILELAHRWGFQEVKNLVVREIEKLEMPALDRVVVYHKYELDRHLLLARYAALVVREAPLTLEEANALGMETTLRIFKAREVARAPVAANGTRTPPLIDLPTSDMVSIVKNFFELSDASSSVQEIEEELKAGGRPNGHVAAPPSPPAASTASAAKGAPNTTSTGPSGGEPTAAAANIDKSDPKPNTRPEPKPNTKPDPDKSGKSDKDNKVDSSKPIDNG</sequence>
<dbReference type="SMART" id="SM00225">
    <property type="entry name" value="BTB"/>
    <property type="match status" value="1"/>
</dbReference>
<dbReference type="AlphaFoldDB" id="A0A0W0GDH0"/>
<dbReference type="Gene3D" id="3.30.710.10">
    <property type="entry name" value="Potassium Channel Kv1.1, Chain A"/>
    <property type="match status" value="1"/>
</dbReference>
<feature type="compositionally biased region" description="Basic and acidic residues" evidence="1">
    <location>
        <begin position="288"/>
        <end position="329"/>
    </location>
</feature>
<name>A0A0W0GDH0_MONRR</name>
<organism evidence="3 4">
    <name type="scientific">Moniliophthora roreri</name>
    <name type="common">Frosty pod rot fungus</name>
    <name type="synonym">Monilia roreri</name>
    <dbReference type="NCBI Taxonomy" id="221103"/>
    <lineage>
        <taxon>Eukaryota</taxon>
        <taxon>Fungi</taxon>
        <taxon>Dikarya</taxon>
        <taxon>Basidiomycota</taxon>
        <taxon>Agaricomycotina</taxon>
        <taxon>Agaricomycetes</taxon>
        <taxon>Agaricomycetidae</taxon>
        <taxon>Agaricales</taxon>
        <taxon>Marasmiineae</taxon>
        <taxon>Marasmiaceae</taxon>
        <taxon>Moniliophthora</taxon>
    </lineage>
</organism>
<dbReference type="Proteomes" id="UP000054988">
    <property type="component" value="Unassembled WGS sequence"/>
</dbReference>
<comment type="caution">
    <text evidence="3">The sequence shown here is derived from an EMBL/GenBank/DDBJ whole genome shotgun (WGS) entry which is preliminary data.</text>
</comment>
<feature type="domain" description="BTB" evidence="2">
    <location>
        <begin position="29"/>
        <end position="103"/>
    </location>
</feature>
<feature type="non-terminal residue" evidence="3">
    <location>
        <position position="329"/>
    </location>
</feature>
<dbReference type="EMBL" id="LATX01000314">
    <property type="protein sequence ID" value="KTB46596.1"/>
    <property type="molecule type" value="Genomic_DNA"/>
</dbReference>